<protein>
    <submittedName>
        <fullName evidence="3">Spermatogenesis associated serine rich 2 like</fullName>
    </submittedName>
</protein>
<feature type="compositionally biased region" description="Basic and acidic residues" evidence="2">
    <location>
        <begin position="201"/>
        <end position="214"/>
    </location>
</feature>
<evidence type="ECO:0000313" key="3">
    <source>
        <dbReference type="EMBL" id="KAF6353996.1"/>
    </source>
</evidence>
<dbReference type="GO" id="GO:0005737">
    <property type="term" value="C:cytoplasm"/>
    <property type="evidence" value="ECO:0007669"/>
    <property type="project" value="TreeGrafter"/>
</dbReference>
<feature type="compositionally biased region" description="Basic residues" evidence="2">
    <location>
        <begin position="535"/>
        <end position="551"/>
    </location>
</feature>
<dbReference type="PANTHER" id="PTHR15623">
    <property type="entry name" value="SPERMATOGENESIS-ASSOCIATED SERINE-RICH PROTEIN 2-RELATED"/>
    <property type="match status" value="1"/>
</dbReference>
<evidence type="ECO:0000256" key="1">
    <source>
        <dbReference type="ARBA" id="ARBA00007105"/>
    </source>
</evidence>
<gene>
    <name evidence="3" type="ORF">mPipKuh1_016536</name>
</gene>
<feature type="region of interest" description="Disordered" evidence="2">
    <location>
        <begin position="1"/>
        <end position="60"/>
    </location>
</feature>
<feature type="compositionally biased region" description="Basic and acidic residues" evidence="2">
    <location>
        <begin position="154"/>
        <end position="166"/>
    </location>
</feature>
<dbReference type="AlphaFoldDB" id="A0A7J7XX77"/>
<keyword evidence="4" id="KW-1185">Reference proteome</keyword>
<feature type="compositionally biased region" description="Polar residues" evidence="2">
    <location>
        <begin position="477"/>
        <end position="499"/>
    </location>
</feature>
<feature type="compositionally biased region" description="Basic and acidic residues" evidence="2">
    <location>
        <begin position="9"/>
        <end position="18"/>
    </location>
</feature>
<feature type="region of interest" description="Disordered" evidence="2">
    <location>
        <begin position="137"/>
        <end position="293"/>
    </location>
</feature>
<sequence length="624" mass="68165">MEELLPTMCHEEPHKDCSVSDGPPPPEPPRTAPPAPGPGSGTECPAIGRESTPEPRLRSGAPLWIPRAHSNRTKMAELNPHVNVKEKIYAVRSVVPNKSNNEIVLVLQQFDFNVDKAVQAFVDGSAIQVLKEWNMTGKKKNNKRKRSKSKQHQGNKDAKDKAEKPEAGLPPPLQAQNGPSGGCEKDSSSTDSIGEKPALLPREKKISILEEPPKAPRGVSEGNRPLHQKLSLDGNPKPIHGPPERSEGLQWSAEQPCNPSKPHAKTSPVNSNAPAAQPEIKPDELAKKRGPNIEKSVKDLQRCTVSLTRYRVMVKEEVDSSVKKIKAAFAELHNCIIDKEVSLMAEMDQVKEEAMEILTARQKKAEELKRLTDLASQMAEMQLAELRAEIKHFVSERKYDEELGKAARFSCDIEQLKDQIMLCGEITHPKNNYSSRAPCSSLLPLLTAASGKQSNFARKSAHKPSEGKAANPKTAGSLPSTADSAHQATQPSKQNTYNSQRRRFNPQYHNRLNASAKSQGGGHEADPTVKGNSRHEHRRPPHNGFRPKNKGGAKNPDAPLGTKAPEAPAHPDKPRRRQHAADGAEARPFRGGVPRGSQCNLCPTRIEVSTEAAVLAVPAVTLVA</sequence>
<feature type="compositionally biased region" description="Basic residues" evidence="2">
    <location>
        <begin position="137"/>
        <end position="153"/>
    </location>
</feature>
<feature type="compositionally biased region" description="Basic and acidic residues" evidence="2">
    <location>
        <begin position="579"/>
        <end position="588"/>
    </location>
</feature>
<dbReference type="InterPro" id="IPR009816">
    <property type="entry name" value="SPATS2-like"/>
</dbReference>
<evidence type="ECO:0000313" key="4">
    <source>
        <dbReference type="Proteomes" id="UP000558488"/>
    </source>
</evidence>
<proteinExistence type="inferred from homology"/>
<feature type="compositionally biased region" description="Basic and acidic residues" evidence="2">
    <location>
        <begin position="280"/>
        <end position="293"/>
    </location>
</feature>
<comment type="caution">
    <text evidence="3">The sequence shown here is derived from an EMBL/GenBank/DDBJ whole genome shotgun (WGS) entry which is preliminary data.</text>
</comment>
<dbReference type="InterPro" id="IPR009060">
    <property type="entry name" value="UBA-like_sf"/>
</dbReference>
<evidence type="ECO:0000256" key="2">
    <source>
        <dbReference type="SAM" id="MobiDB-lite"/>
    </source>
</evidence>
<dbReference type="PANTHER" id="PTHR15623:SF8">
    <property type="entry name" value="SPATS2-LIKE PROTEIN"/>
    <property type="match status" value="1"/>
</dbReference>
<accession>A0A7J7XX77</accession>
<feature type="compositionally biased region" description="Polar residues" evidence="2">
    <location>
        <begin position="507"/>
        <end position="518"/>
    </location>
</feature>
<reference evidence="3 4" key="1">
    <citation type="journal article" date="2020" name="Nature">
        <title>Six reference-quality genomes reveal evolution of bat adaptations.</title>
        <authorList>
            <person name="Jebb D."/>
            <person name="Huang Z."/>
            <person name="Pippel M."/>
            <person name="Hughes G.M."/>
            <person name="Lavrichenko K."/>
            <person name="Devanna P."/>
            <person name="Winkler S."/>
            <person name="Jermiin L.S."/>
            <person name="Skirmuntt E.C."/>
            <person name="Katzourakis A."/>
            <person name="Burkitt-Gray L."/>
            <person name="Ray D.A."/>
            <person name="Sullivan K.A.M."/>
            <person name="Roscito J.G."/>
            <person name="Kirilenko B.M."/>
            <person name="Davalos L.M."/>
            <person name="Corthals A.P."/>
            <person name="Power M.L."/>
            <person name="Jones G."/>
            <person name="Ransome R.D."/>
            <person name="Dechmann D.K.N."/>
            <person name="Locatelli A.G."/>
            <person name="Puechmaille S.J."/>
            <person name="Fedrigo O."/>
            <person name="Jarvis E.D."/>
            <person name="Hiller M."/>
            <person name="Vernes S.C."/>
            <person name="Myers E.W."/>
            <person name="Teeling E.C."/>
        </authorList>
    </citation>
    <scope>NUCLEOTIDE SEQUENCE [LARGE SCALE GENOMIC DNA]</scope>
    <source>
        <strain evidence="3">MPipKuh1</strain>
        <tissue evidence="3">Flight muscle</tissue>
    </source>
</reference>
<comment type="similarity">
    <text evidence="1">Belongs to the SPATS2 family.</text>
</comment>
<dbReference type="EMBL" id="JACAGB010000007">
    <property type="protein sequence ID" value="KAF6353996.1"/>
    <property type="molecule type" value="Genomic_DNA"/>
</dbReference>
<feature type="region of interest" description="Disordered" evidence="2">
    <location>
        <begin position="454"/>
        <end position="592"/>
    </location>
</feature>
<dbReference type="SUPFAM" id="SSF46934">
    <property type="entry name" value="UBA-like"/>
    <property type="match status" value="1"/>
</dbReference>
<name>A0A7J7XX77_PIPKU</name>
<dbReference type="Pfam" id="PF07139">
    <property type="entry name" value="SPATS2-like"/>
    <property type="match status" value="1"/>
</dbReference>
<organism evidence="3 4">
    <name type="scientific">Pipistrellus kuhlii</name>
    <name type="common">Kuhl's pipistrelle</name>
    <dbReference type="NCBI Taxonomy" id="59472"/>
    <lineage>
        <taxon>Eukaryota</taxon>
        <taxon>Metazoa</taxon>
        <taxon>Chordata</taxon>
        <taxon>Craniata</taxon>
        <taxon>Vertebrata</taxon>
        <taxon>Euteleostomi</taxon>
        <taxon>Mammalia</taxon>
        <taxon>Eutheria</taxon>
        <taxon>Laurasiatheria</taxon>
        <taxon>Chiroptera</taxon>
        <taxon>Yangochiroptera</taxon>
        <taxon>Vespertilionidae</taxon>
        <taxon>Pipistrellus</taxon>
    </lineage>
</organism>
<feature type="compositionally biased region" description="Pro residues" evidence="2">
    <location>
        <begin position="22"/>
        <end position="37"/>
    </location>
</feature>
<dbReference type="Proteomes" id="UP000558488">
    <property type="component" value="Unassembled WGS sequence"/>
</dbReference>